<dbReference type="PANTHER" id="PTHR11903:SF39">
    <property type="entry name" value="PROSTAGLANDIN G_H SYNTHASE 2-LIKE"/>
    <property type="match status" value="1"/>
</dbReference>
<dbReference type="CDD" id="cd00054">
    <property type="entry name" value="EGF_CA"/>
    <property type="match status" value="1"/>
</dbReference>
<sequence>MKIMYRLFSVVVLGVMFAVCNSANPCCSYPCQNRGVCLTKGYDNYICDCTGTEFYGKNCETPTFMKRIKLWFKPSQATVHGLLIRYDWIWSILNYFPTLSNFIMKRIYLIRSNIVDSPPTYTSDHTYITWEAAANLSYFTRSLPPVPLDCPTPLGIWGKKTLPDAQLLVDKLFTRDKFIPDPTGSNGLFVFFAQHFTHQFFKTDFKRGPGFQWGGHGVDVSHIYGQDKVVENVLRSFKDGKLRTQEINGEEWPPFLKDANVPMYYPPSTPDEIKFALGHKDFGLMPGLFMYATIWMREHNRVCDVLKSEHPEWDDEQLFQTTKLIIIGETIKIVIEDYVQHLSNYNFQLTFKPELLFDTPHQYQNRIAAEFNHLYHWHPLMPESFNISGTVYPVKDLKFRPDIVVKHGMKNFVEGMIKQRAGRMSHHNHHPSTLYVAKQTIEHGRELRYQSFNQYQKRFDLPPMKSFLDLTGDETLAKELEELYGDIDGMEFYVGLMVEKLRPRAIFGATIIEIGGPFSVKGLMSNPICSPRYWKPSTFGGETGFNIINTASLKKLFCQNIKEECPENISFRIPDFVEGDVEEEVRNCCKRDKSSSESVNKKIEL</sequence>
<evidence type="ECO:0000256" key="2">
    <source>
        <dbReference type="ARBA" id="ARBA00004524"/>
    </source>
</evidence>
<evidence type="ECO:0000256" key="29">
    <source>
        <dbReference type="SAM" id="SignalP"/>
    </source>
</evidence>
<protein>
    <recommendedName>
        <fullName evidence="7">prostaglandin-endoperoxide synthase</fullName>
        <ecNumber evidence="7">1.14.99.1</ecNumber>
    </recommendedName>
</protein>
<comment type="pathway">
    <text evidence="4">Lipid metabolism; prostaglandin biosynthesis.</text>
</comment>
<dbReference type="Proteomes" id="UP001195483">
    <property type="component" value="Unassembled WGS sequence"/>
</dbReference>
<keyword evidence="10" id="KW-0575">Peroxidase</keyword>
<feature type="domain" description="EGF-like" evidence="30">
    <location>
        <begin position="22"/>
        <end position="60"/>
    </location>
</feature>
<dbReference type="GO" id="GO:0004601">
    <property type="term" value="F:peroxidase activity"/>
    <property type="evidence" value="ECO:0007669"/>
    <property type="project" value="UniProtKB-KW"/>
</dbReference>
<evidence type="ECO:0000256" key="26">
    <source>
        <dbReference type="PIRSR" id="PIRSR619791-1"/>
    </source>
</evidence>
<evidence type="ECO:0000256" key="19">
    <source>
        <dbReference type="ARBA" id="ARBA00023004"/>
    </source>
</evidence>
<evidence type="ECO:0000256" key="24">
    <source>
        <dbReference type="ARBA" id="ARBA00036358"/>
    </source>
</evidence>
<keyword evidence="20" id="KW-0443">Lipid metabolism</keyword>
<comment type="catalytic activity">
    <reaction evidence="22">
        <text>(9Z,12Z)-octadecadienoate + AH2 + O2 = (9S)-hydroxy-(10E,12Z)-octadecadienoate + A + H2O</text>
        <dbReference type="Rhea" id="RHEA:75459"/>
        <dbReference type="ChEBI" id="CHEBI:13193"/>
        <dbReference type="ChEBI" id="CHEBI:15377"/>
        <dbReference type="ChEBI" id="CHEBI:15379"/>
        <dbReference type="ChEBI" id="CHEBI:17499"/>
        <dbReference type="ChEBI" id="CHEBI:30245"/>
        <dbReference type="ChEBI" id="CHEBI:77852"/>
    </reaction>
    <physiologicalReaction direction="left-to-right" evidence="22">
        <dbReference type="Rhea" id="RHEA:75460"/>
    </physiologicalReaction>
</comment>
<dbReference type="PROSITE" id="PS50026">
    <property type="entry name" value="EGF_3"/>
    <property type="match status" value="1"/>
</dbReference>
<dbReference type="PANTHER" id="PTHR11903">
    <property type="entry name" value="PROSTAGLANDIN G/H SYNTHASE"/>
    <property type="match status" value="1"/>
</dbReference>
<keyword evidence="32" id="KW-1185">Reference proteome</keyword>
<accession>A0AAE0SZ89</accession>
<evidence type="ECO:0000313" key="32">
    <source>
        <dbReference type="Proteomes" id="UP001195483"/>
    </source>
</evidence>
<evidence type="ECO:0000256" key="22">
    <source>
        <dbReference type="ARBA" id="ARBA00035976"/>
    </source>
</evidence>
<evidence type="ECO:0000256" key="20">
    <source>
        <dbReference type="ARBA" id="ARBA00023098"/>
    </source>
</evidence>
<dbReference type="SUPFAM" id="SSF48113">
    <property type="entry name" value="Heme-dependent peroxidases"/>
    <property type="match status" value="1"/>
</dbReference>
<evidence type="ECO:0000256" key="28">
    <source>
        <dbReference type="PROSITE-ProRule" id="PRU00076"/>
    </source>
</evidence>
<keyword evidence="19 27" id="KW-0408">Iron</keyword>
<evidence type="ECO:0000256" key="13">
    <source>
        <dbReference type="ARBA" id="ARBA00022723"/>
    </source>
</evidence>
<keyword evidence="11" id="KW-0643">Prostaglandin biosynthesis</keyword>
<reference evidence="31" key="3">
    <citation type="submission" date="2023-05" db="EMBL/GenBank/DDBJ databases">
        <authorList>
            <person name="Smith C.H."/>
        </authorList>
    </citation>
    <scope>NUCLEOTIDE SEQUENCE</scope>
    <source>
        <strain evidence="31">CHS0354</strain>
        <tissue evidence="31">Mantle</tissue>
    </source>
</reference>
<comment type="catalytic activity">
    <reaction evidence="23">
        <text>(9Z,12Z)-octadecadienoate + AH2 + O2 = (9R)-hydroxy-(10E,12Z)-octadecadienoate + A + H2O</text>
        <dbReference type="Rhea" id="RHEA:75447"/>
        <dbReference type="ChEBI" id="CHEBI:13193"/>
        <dbReference type="ChEBI" id="CHEBI:15377"/>
        <dbReference type="ChEBI" id="CHEBI:15379"/>
        <dbReference type="ChEBI" id="CHEBI:17499"/>
        <dbReference type="ChEBI" id="CHEBI:30245"/>
        <dbReference type="ChEBI" id="CHEBI:77895"/>
    </reaction>
    <physiologicalReaction direction="left-to-right" evidence="23">
        <dbReference type="Rhea" id="RHEA:75448"/>
    </physiologicalReaction>
</comment>
<evidence type="ECO:0000256" key="4">
    <source>
        <dbReference type="ARBA" id="ARBA00004702"/>
    </source>
</evidence>
<evidence type="ECO:0000256" key="5">
    <source>
        <dbReference type="ARBA" id="ARBA00008928"/>
    </source>
</evidence>
<dbReference type="SUPFAM" id="SSF57196">
    <property type="entry name" value="EGF/Laminin"/>
    <property type="match status" value="1"/>
</dbReference>
<evidence type="ECO:0000256" key="23">
    <source>
        <dbReference type="ARBA" id="ARBA00036313"/>
    </source>
</evidence>
<dbReference type="Pfam" id="PF03098">
    <property type="entry name" value="An_peroxidase"/>
    <property type="match status" value="1"/>
</dbReference>
<feature type="active site" description="Proton acceptor" evidence="26">
    <location>
        <position position="198"/>
    </location>
</feature>
<keyword evidence="15" id="KW-0276">Fatty acid metabolism</keyword>
<evidence type="ECO:0000256" key="27">
    <source>
        <dbReference type="PIRSR" id="PIRSR619791-2"/>
    </source>
</evidence>
<dbReference type="PRINTS" id="PR00457">
    <property type="entry name" value="ANPEROXIDASE"/>
</dbReference>
<dbReference type="InterPro" id="IPR050783">
    <property type="entry name" value="Oxylipin_biosynth_metab"/>
</dbReference>
<comment type="subunit">
    <text evidence="6">Homodimer.</text>
</comment>
<dbReference type="GO" id="GO:0016702">
    <property type="term" value="F:oxidoreductase activity, acting on single donors with incorporation of molecular oxygen, incorporation of two atoms of oxygen"/>
    <property type="evidence" value="ECO:0007669"/>
    <property type="project" value="TreeGrafter"/>
</dbReference>
<dbReference type="InterPro" id="IPR019791">
    <property type="entry name" value="Haem_peroxidase_animal"/>
</dbReference>
<evidence type="ECO:0000256" key="15">
    <source>
        <dbReference type="ARBA" id="ARBA00022832"/>
    </source>
</evidence>
<dbReference type="GO" id="GO:0006979">
    <property type="term" value="P:response to oxidative stress"/>
    <property type="evidence" value="ECO:0007669"/>
    <property type="project" value="InterPro"/>
</dbReference>
<keyword evidence="16" id="KW-0492">Microsome</keyword>
<dbReference type="InterPro" id="IPR000742">
    <property type="entry name" value="EGF"/>
</dbReference>
<dbReference type="AlphaFoldDB" id="A0AAE0SZ89"/>
<evidence type="ECO:0000256" key="1">
    <source>
        <dbReference type="ARBA" id="ARBA00001970"/>
    </source>
</evidence>
<comment type="catalytic activity">
    <reaction evidence="25">
        <text>(9Z,12Z)-octadecadienoate + AH2 + O2 = (13R)-hydroxy-(9Z,11E)-octadecadienoate + A + H2O</text>
        <dbReference type="Rhea" id="RHEA:75455"/>
        <dbReference type="ChEBI" id="CHEBI:13193"/>
        <dbReference type="ChEBI" id="CHEBI:15377"/>
        <dbReference type="ChEBI" id="CHEBI:15379"/>
        <dbReference type="ChEBI" id="CHEBI:17499"/>
        <dbReference type="ChEBI" id="CHEBI:30245"/>
        <dbReference type="ChEBI" id="CHEBI:136655"/>
    </reaction>
    <physiologicalReaction direction="left-to-right" evidence="25">
        <dbReference type="Rhea" id="RHEA:75456"/>
    </physiologicalReaction>
</comment>
<comment type="caution">
    <text evidence="28">Lacks conserved residue(s) required for the propagation of feature annotation.</text>
</comment>
<keyword evidence="13 27" id="KW-0479">Metal-binding</keyword>
<comment type="similarity">
    <text evidence="5">Belongs to the prostaglandin G/H synthase family.</text>
</comment>
<evidence type="ECO:0000256" key="7">
    <source>
        <dbReference type="ARBA" id="ARBA00012440"/>
    </source>
</evidence>
<evidence type="ECO:0000256" key="10">
    <source>
        <dbReference type="ARBA" id="ARBA00022559"/>
    </source>
</evidence>
<feature type="binding site" description="axial binding residue" evidence="27">
    <location>
        <position position="378"/>
    </location>
    <ligand>
        <name>heme b</name>
        <dbReference type="ChEBI" id="CHEBI:60344"/>
    </ligand>
    <ligandPart>
        <name>Fe</name>
        <dbReference type="ChEBI" id="CHEBI:18248"/>
    </ligandPart>
</feature>
<comment type="catalytic activity">
    <reaction evidence="24">
        <text>(9Z,12Z)-octadecadienoate + AH2 + O2 = (13S)-hydroxy-(9Z,11E)-octadecadienoate + A + H2O</text>
        <dbReference type="Rhea" id="RHEA:75451"/>
        <dbReference type="ChEBI" id="CHEBI:13193"/>
        <dbReference type="ChEBI" id="CHEBI:15377"/>
        <dbReference type="ChEBI" id="CHEBI:15379"/>
        <dbReference type="ChEBI" id="CHEBI:17499"/>
        <dbReference type="ChEBI" id="CHEBI:30245"/>
        <dbReference type="ChEBI" id="CHEBI:90850"/>
    </reaction>
    <physiologicalReaction direction="left-to-right" evidence="24">
        <dbReference type="Rhea" id="RHEA:75452"/>
    </physiologicalReaction>
</comment>
<dbReference type="EMBL" id="JAEAOA010000993">
    <property type="protein sequence ID" value="KAK3600355.1"/>
    <property type="molecule type" value="Genomic_DNA"/>
</dbReference>
<evidence type="ECO:0000256" key="8">
    <source>
        <dbReference type="ARBA" id="ARBA00022501"/>
    </source>
</evidence>
<evidence type="ECO:0000256" key="9">
    <source>
        <dbReference type="ARBA" id="ARBA00022516"/>
    </source>
</evidence>
<keyword evidence="29" id="KW-0732">Signal</keyword>
<dbReference type="CDD" id="cd09816">
    <property type="entry name" value="prostaglandin_endoperoxide_synthase"/>
    <property type="match status" value="1"/>
</dbReference>
<dbReference type="GO" id="GO:0004666">
    <property type="term" value="F:prostaglandin-endoperoxide synthase activity"/>
    <property type="evidence" value="ECO:0007669"/>
    <property type="project" value="UniProtKB-EC"/>
</dbReference>
<keyword evidence="17" id="KW-0223">Dioxygenase</keyword>
<dbReference type="InterPro" id="IPR037120">
    <property type="entry name" value="Haem_peroxidase_sf_animal"/>
</dbReference>
<dbReference type="Gene3D" id="2.10.25.10">
    <property type="entry name" value="Laminin"/>
    <property type="match status" value="1"/>
</dbReference>
<keyword evidence="9" id="KW-0444">Lipid biosynthesis</keyword>
<keyword evidence="18" id="KW-0560">Oxidoreductase</keyword>
<reference evidence="31" key="1">
    <citation type="journal article" date="2021" name="Genome Biol. Evol.">
        <title>A High-Quality Reference Genome for a Parasitic Bivalve with Doubly Uniparental Inheritance (Bivalvia: Unionida).</title>
        <authorList>
            <person name="Smith C.H."/>
        </authorList>
    </citation>
    <scope>NUCLEOTIDE SEQUENCE</scope>
    <source>
        <strain evidence="31">CHS0354</strain>
    </source>
</reference>
<dbReference type="Gene3D" id="1.10.640.10">
    <property type="entry name" value="Haem peroxidase domain superfamily, animal type"/>
    <property type="match status" value="1"/>
</dbReference>
<reference evidence="31" key="2">
    <citation type="journal article" date="2021" name="Genome Biol. Evol.">
        <title>Developing a high-quality reference genome for a parasitic bivalve with doubly uniparental inheritance (Bivalvia: Unionida).</title>
        <authorList>
            <person name="Smith C.H."/>
        </authorList>
    </citation>
    <scope>NUCLEOTIDE SEQUENCE</scope>
    <source>
        <strain evidence="31">CHS0354</strain>
        <tissue evidence="31">Mantle</tissue>
    </source>
</reference>
<keyword evidence="12 27" id="KW-0349">Heme</keyword>
<proteinExistence type="inferred from homology"/>
<keyword evidence="14" id="KW-0256">Endoplasmic reticulum</keyword>
<gene>
    <name evidence="31" type="ORF">CHS0354_015952</name>
</gene>
<organism evidence="31 32">
    <name type="scientific">Potamilus streckersoni</name>
    <dbReference type="NCBI Taxonomy" id="2493646"/>
    <lineage>
        <taxon>Eukaryota</taxon>
        <taxon>Metazoa</taxon>
        <taxon>Spiralia</taxon>
        <taxon>Lophotrochozoa</taxon>
        <taxon>Mollusca</taxon>
        <taxon>Bivalvia</taxon>
        <taxon>Autobranchia</taxon>
        <taxon>Heteroconchia</taxon>
        <taxon>Palaeoheterodonta</taxon>
        <taxon>Unionida</taxon>
        <taxon>Unionoidea</taxon>
        <taxon>Unionidae</taxon>
        <taxon>Ambleminae</taxon>
        <taxon>Lampsilini</taxon>
        <taxon>Potamilus</taxon>
    </lineage>
</organism>
<evidence type="ECO:0000256" key="6">
    <source>
        <dbReference type="ARBA" id="ARBA00011738"/>
    </source>
</evidence>
<dbReference type="PROSITE" id="PS50292">
    <property type="entry name" value="PEROXIDASE_3"/>
    <property type="match status" value="1"/>
</dbReference>
<comment type="subcellular location">
    <subcellularLocation>
        <location evidence="3">Endoplasmic reticulum membrane</location>
    </subcellularLocation>
    <subcellularLocation>
        <location evidence="2">Microsome membrane</location>
    </subcellularLocation>
</comment>
<dbReference type="GO" id="GO:0019371">
    <property type="term" value="P:cyclooxygenase pathway"/>
    <property type="evidence" value="ECO:0007669"/>
    <property type="project" value="TreeGrafter"/>
</dbReference>
<keyword evidence="21" id="KW-0275">Fatty acid biosynthesis</keyword>
<dbReference type="GO" id="GO:0020037">
    <property type="term" value="F:heme binding"/>
    <property type="evidence" value="ECO:0007669"/>
    <property type="project" value="InterPro"/>
</dbReference>
<name>A0AAE0SZ89_9BIVA</name>
<evidence type="ECO:0000256" key="12">
    <source>
        <dbReference type="ARBA" id="ARBA00022617"/>
    </source>
</evidence>
<feature type="binding site" evidence="27">
    <location>
        <position position="111"/>
    </location>
    <ligand>
        <name>substrate</name>
    </ligand>
</feature>
<evidence type="ECO:0000259" key="30">
    <source>
        <dbReference type="PROSITE" id="PS50026"/>
    </source>
</evidence>
<evidence type="ECO:0000256" key="21">
    <source>
        <dbReference type="ARBA" id="ARBA00023160"/>
    </source>
</evidence>
<dbReference type="InterPro" id="IPR010255">
    <property type="entry name" value="Haem_peroxidase_sf"/>
</dbReference>
<dbReference type="GO" id="GO:0046872">
    <property type="term" value="F:metal ion binding"/>
    <property type="evidence" value="ECO:0007669"/>
    <property type="project" value="UniProtKB-KW"/>
</dbReference>
<evidence type="ECO:0000256" key="18">
    <source>
        <dbReference type="ARBA" id="ARBA00023002"/>
    </source>
</evidence>
<feature type="chain" id="PRO_5041991112" description="prostaglandin-endoperoxide synthase" evidence="29">
    <location>
        <begin position="23"/>
        <end position="605"/>
    </location>
</feature>
<dbReference type="GO" id="GO:0005789">
    <property type="term" value="C:endoplasmic reticulum membrane"/>
    <property type="evidence" value="ECO:0007669"/>
    <property type="project" value="UniProtKB-SubCell"/>
</dbReference>
<evidence type="ECO:0000256" key="17">
    <source>
        <dbReference type="ARBA" id="ARBA00022964"/>
    </source>
</evidence>
<keyword evidence="28" id="KW-0245">EGF-like domain</keyword>
<comment type="caution">
    <text evidence="31">The sequence shown here is derived from an EMBL/GenBank/DDBJ whole genome shotgun (WGS) entry which is preliminary data.</text>
</comment>
<evidence type="ECO:0000256" key="25">
    <source>
        <dbReference type="ARBA" id="ARBA00036409"/>
    </source>
</evidence>
<evidence type="ECO:0000256" key="11">
    <source>
        <dbReference type="ARBA" id="ARBA00022585"/>
    </source>
</evidence>
<evidence type="ECO:0000256" key="16">
    <source>
        <dbReference type="ARBA" id="ARBA00022848"/>
    </source>
</evidence>
<keyword evidence="8" id="KW-0644">Prostaglandin metabolism</keyword>
<evidence type="ECO:0000313" key="31">
    <source>
        <dbReference type="EMBL" id="KAK3600355.1"/>
    </source>
</evidence>
<dbReference type="GO" id="GO:0043005">
    <property type="term" value="C:neuron projection"/>
    <property type="evidence" value="ECO:0007669"/>
    <property type="project" value="TreeGrafter"/>
</dbReference>
<evidence type="ECO:0000256" key="14">
    <source>
        <dbReference type="ARBA" id="ARBA00022824"/>
    </source>
</evidence>
<dbReference type="EC" id="1.14.99.1" evidence="7"/>
<feature type="signal peptide" evidence="29">
    <location>
        <begin position="1"/>
        <end position="22"/>
    </location>
</feature>
<comment type="cofactor">
    <cofactor evidence="1">
        <name>heme b</name>
        <dbReference type="ChEBI" id="CHEBI:60344"/>
    </cofactor>
</comment>
<feature type="active site" description="For cyclooxygenase activity" evidence="26">
    <location>
        <position position="375"/>
    </location>
</feature>
<evidence type="ECO:0000256" key="3">
    <source>
        <dbReference type="ARBA" id="ARBA00004586"/>
    </source>
</evidence>